<name>A0ABD3I6A2_9MARC</name>
<evidence type="ECO:0008006" key="3">
    <source>
        <dbReference type="Google" id="ProtNLM"/>
    </source>
</evidence>
<reference evidence="1 2" key="1">
    <citation type="submission" date="2024-09" db="EMBL/GenBank/DDBJ databases">
        <title>Chromosome-scale assembly of Riccia sorocarpa.</title>
        <authorList>
            <person name="Paukszto L."/>
        </authorList>
    </citation>
    <scope>NUCLEOTIDE SEQUENCE [LARGE SCALE GENOMIC DNA]</scope>
    <source>
        <strain evidence="1">LP-2024</strain>
        <tissue evidence="1">Aerial parts of the thallus</tissue>
    </source>
</reference>
<gene>
    <name evidence="1" type="ORF">R1sor_011220</name>
</gene>
<keyword evidence="2" id="KW-1185">Reference proteome</keyword>
<evidence type="ECO:0000313" key="2">
    <source>
        <dbReference type="Proteomes" id="UP001633002"/>
    </source>
</evidence>
<dbReference type="EMBL" id="JBJQOH010000002">
    <property type="protein sequence ID" value="KAL3697144.1"/>
    <property type="molecule type" value="Genomic_DNA"/>
</dbReference>
<accession>A0ABD3I6A2</accession>
<dbReference type="Proteomes" id="UP001633002">
    <property type="component" value="Unassembled WGS sequence"/>
</dbReference>
<evidence type="ECO:0000313" key="1">
    <source>
        <dbReference type="EMBL" id="KAL3697144.1"/>
    </source>
</evidence>
<protein>
    <recommendedName>
        <fullName evidence="3">Reverse transcriptase</fullName>
    </recommendedName>
</protein>
<comment type="caution">
    <text evidence="1">The sequence shown here is derived from an EMBL/GenBank/DDBJ whole genome shotgun (WGS) entry which is preliminary data.</text>
</comment>
<proteinExistence type="predicted"/>
<dbReference type="AlphaFoldDB" id="A0ABD3I6A2"/>
<sequence>MVDTYLAAAKTEGELYTRLAFCGERFDMANLDRFYLTNREEEELSQDAVQVLKSKEKVIKHHESREAKTLKIKSKDKWLREGEAPSRYFYLQLKAKFSREITRLERDNGDTITKHREIIMEVEDYYRQLYRRGTVSDQVLQARNKVVGNLTKIINSEEDDALKATPALNEVDEVVENLRSGKSPGLDGITADSTQMLEFC</sequence>
<organism evidence="1 2">
    <name type="scientific">Riccia sorocarpa</name>
    <dbReference type="NCBI Taxonomy" id="122646"/>
    <lineage>
        <taxon>Eukaryota</taxon>
        <taxon>Viridiplantae</taxon>
        <taxon>Streptophyta</taxon>
        <taxon>Embryophyta</taxon>
        <taxon>Marchantiophyta</taxon>
        <taxon>Marchantiopsida</taxon>
        <taxon>Marchantiidae</taxon>
        <taxon>Marchantiales</taxon>
        <taxon>Ricciaceae</taxon>
        <taxon>Riccia</taxon>
    </lineage>
</organism>